<dbReference type="PANTHER" id="PTHR10937:SF0">
    <property type="entry name" value="GLUTAMINE--FRUCTOSE-6-PHOSPHATE TRANSAMINASE (ISOMERIZING)"/>
    <property type="match status" value="1"/>
</dbReference>
<sequence>MCGIVGYVGAENAVEIIVDSLKKLEYRGYDSAGVTILNSDLETYKTVGKISELEKIIPVDFTGHIGIGHTRWATHGKPDTKNAHPHLSSNIAVVHNGIIENYMHLKEKLLTQGYEFLSETDTEVIAHLLHRTMKEDAKLSLLDAVRHIMTEMEGSYAVAVLCTDEPEHIVLARKDSPLVIGLGDHGYYAASDVTAFLRYTRNAVYVNDKELVLISPAGVKFYNNDGQQIEKQIDTIEWNEEAAEKAGYEHFMLKEIHEQPTSIQDTYAGKIFELEGKVILDELKMDEDQLRSLQRVTIIACGTSWNAGCVGKYLFERLAGIHTDIETASEFRYGEPVLCGQVFTLAITQSGETADTLAAIRSSRSYGCKAAAITNVVGSTITRETDSVLFTRAGPEIGVAATKTFTAQLIVLYLMAIHMGTVRGRLSPETAREILVGIKQLPGQVQKILNNKDAIKACAEHYANVQDYFFIGRHLNYPVSLEGALKLKEISYIHAEGYAAGELKHGPLALLSSETPVVAIATKGHTYDKVLSNIKEVKARSAEVIAVANQSDTEIDKYVDTVLRIPDCHELLAPVLSSVVLQLLAYYTAYARGCSIDKPRNLAKSVTVE</sequence>
<feature type="active site" description="For Fru-6P isomerization activity" evidence="11">
    <location>
        <position position="604"/>
    </location>
</feature>
<evidence type="ECO:0000256" key="5">
    <source>
        <dbReference type="ARBA" id="ARBA00022490"/>
    </source>
</evidence>
<dbReference type="InterPro" id="IPR005855">
    <property type="entry name" value="GFAT"/>
</dbReference>
<feature type="domain" description="SIS" evidence="13">
    <location>
        <begin position="285"/>
        <end position="425"/>
    </location>
</feature>
<dbReference type="EMBL" id="CP003362">
    <property type="protein sequence ID" value="AGB50029.1"/>
    <property type="molecule type" value="Genomic_DNA"/>
</dbReference>
<dbReference type="CDD" id="cd05009">
    <property type="entry name" value="SIS_GlmS_GlmD_2"/>
    <property type="match status" value="1"/>
</dbReference>
<evidence type="ECO:0000256" key="3">
    <source>
        <dbReference type="ARBA" id="ARBA00012916"/>
    </source>
</evidence>
<dbReference type="FunFam" id="3.40.50.10490:FF:000001">
    <property type="entry name" value="Glutamine--fructose-6-phosphate aminotransferase [isomerizing]"/>
    <property type="match status" value="1"/>
</dbReference>
<dbReference type="KEGG" id="mhz:Metho_1849"/>
<keyword evidence="7 11" id="KW-0808">Transferase</keyword>
<dbReference type="GO" id="GO:0005737">
    <property type="term" value="C:cytoplasm"/>
    <property type="evidence" value="ECO:0007669"/>
    <property type="project" value="UniProtKB-SubCell"/>
</dbReference>
<keyword evidence="5 11" id="KW-0963">Cytoplasm</keyword>
<dbReference type="GO" id="GO:0097367">
    <property type="term" value="F:carbohydrate derivative binding"/>
    <property type="evidence" value="ECO:0007669"/>
    <property type="project" value="InterPro"/>
</dbReference>
<comment type="function">
    <text evidence="10 11">Catalyzes the first step in hexosamine metabolism, converting fructose-6P into glucosamine-6P using glutamine as a nitrogen source.</text>
</comment>
<evidence type="ECO:0000256" key="7">
    <source>
        <dbReference type="ARBA" id="ARBA00022679"/>
    </source>
</evidence>
<dbReference type="FunFam" id="3.60.20.10:FF:000006">
    <property type="entry name" value="Glutamine--fructose-6-phosphate aminotransferase [isomerizing]"/>
    <property type="match status" value="1"/>
</dbReference>
<dbReference type="InterPro" id="IPR046348">
    <property type="entry name" value="SIS_dom_sf"/>
</dbReference>
<dbReference type="NCBIfam" id="NF001484">
    <property type="entry name" value="PRK00331.1"/>
    <property type="match status" value="1"/>
</dbReference>
<evidence type="ECO:0000256" key="1">
    <source>
        <dbReference type="ARBA" id="ARBA00001031"/>
    </source>
</evidence>
<evidence type="ECO:0000256" key="8">
    <source>
        <dbReference type="ARBA" id="ARBA00022737"/>
    </source>
</evidence>
<dbReference type="PROSITE" id="PS51278">
    <property type="entry name" value="GATASE_TYPE_2"/>
    <property type="match status" value="1"/>
</dbReference>
<dbReference type="InterPro" id="IPR047084">
    <property type="entry name" value="GFAT_N"/>
</dbReference>
<dbReference type="NCBIfam" id="TIGR01135">
    <property type="entry name" value="glmS"/>
    <property type="match status" value="1"/>
</dbReference>
<dbReference type="InterPro" id="IPR017932">
    <property type="entry name" value="GATase_2_dom"/>
</dbReference>
<reference evidence="15" key="1">
    <citation type="submission" date="2012-02" db="EMBL/GenBank/DDBJ databases">
        <title>Complete sequence of chromosome of Methanomethylovorans hollandica DSM 15978.</title>
        <authorList>
            <person name="Lucas S."/>
            <person name="Copeland A."/>
            <person name="Lapidus A."/>
            <person name="Glavina del Rio T."/>
            <person name="Dalin E."/>
            <person name="Tice H."/>
            <person name="Bruce D."/>
            <person name="Goodwin L."/>
            <person name="Pitluck S."/>
            <person name="Peters L."/>
            <person name="Mikhailova N."/>
            <person name="Held B."/>
            <person name="Kyrpides N."/>
            <person name="Mavromatis K."/>
            <person name="Ivanova N."/>
            <person name="Brettin T."/>
            <person name="Detter J.C."/>
            <person name="Han C."/>
            <person name="Larimer F."/>
            <person name="Land M."/>
            <person name="Hauser L."/>
            <person name="Markowitz V."/>
            <person name="Cheng J.-F."/>
            <person name="Hugenholtz P."/>
            <person name="Woyke T."/>
            <person name="Wu D."/>
            <person name="Spring S."/>
            <person name="Schroeder M."/>
            <person name="Brambilla E."/>
            <person name="Klenk H.-P."/>
            <person name="Eisen J.A."/>
        </authorList>
    </citation>
    <scope>NUCLEOTIDE SEQUENCE [LARGE SCALE GENOMIC DNA]</scope>
    <source>
        <strain evidence="15">DSM 15978 / NBRC 107637 / DMS1</strain>
    </source>
</reference>
<comment type="subcellular location">
    <subcellularLocation>
        <location evidence="2 11">Cytoplasm</location>
    </subcellularLocation>
</comment>
<evidence type="ECO:0000259" key="12">
    <source>
        <dbReference type="PROSITE" id="PS51278"/>
    </source>
</evidence>
<feature type="active site" description="Nucleophile; for GATase activity" evidence="11">
    <location>
        <position position="2"/>
    </location>
</feature>
<gene>
    <name evidence="11" type="primary">glmS</name>
    <name evidence="14" type="ordered locus">Metho_1849</name>
</gene>
<feature type="domain" description="Glutamine amidotransferase type-2" evidence="12">
    <location>
        <begin position="2"/>
        <end position="217"/>
    </location>
</feature>
<dbReference type="PANTHER" id="PTHR10937">
    <property type="entry name" value="GLUCOSAMINE--FRUCTOSE-6-PHOSPHATE AMINOTRANSFERASE, ISOMERIZING"/>
    <property type="match status" value="1"/>
</dbReference>
<keyword evidence="9" id="KW-0315">Glutamine amidotransferase</keyword>
<dbReference type="CDD" id="cd00714">
    <property type="entry name" value="GFAT"/>
    <property type="match status" value="1"/>
</dbReference>
<feature type="domain" description="SIS" evidence="13">
    <location>
        <begin position="458"/>
        <end position="599"/>
    </location>
</feature>
<dbReference type="HOGENOM" id="CLU_012520_5_2_2"/>
<dbReference type="PROSITE" id="PS51464">
    <property type="entry name" value="SIS"/>
    <property type="match status" value="2"/>
</dbReference>
<dbReference type="CDD" id="cd05008">
    <property type="entry name" value="SIS_GlmS_GlmD_1"/>
    <property type="match status" value="1"/>
</dbReference>
<evidence type="ECO:0000256" key="10">
    <source>
        <dbReference type="ARBA" id="ARBA00055466"/>
    </source>
</evidence>
<organism evidence="14 15">
    <name type="scientific">Methanomethylovorans hollandica (strain DSM 15978 / NBRC 107637 / DMS1)</name>
    <dbReference type="NCBI Taxonomy" id="867904"/>
    <lineage>
        <taxon>Archaea</taxon>
        <taxon>Methanobacteriati</taxon>
        <taxon>Methanobacteriota</taxon>
        <taxon>Stenosarchaea group</taxon>
        <taxon>Methanomicrobia</taxon>
        <taxon>Methanosarcinales</taxon>
        <taxon>Methanosarcinaceae</taxon>
        <taxon>Methanomethylovorans</taxon>
    </lineage>
</organism>
<evidence type="ECO:0000313" key="15">
    <source>
        <dbReference type="Proteomes" id="UP000010866"/>
    </source>
</evidence>
<dbReference type="Gene3D" id="3.40.50.10490">
    <property type="entry name" value="Glucose-6-phosphate isomerase like protein, domain 1"/>
    <property type="match status" value="2"/>
</dbReference>
<evidence type="ECO:0000256" key="2">
    <source>
        <dbReference type="ARBA" id="ARBA00004496"/>
    </source>
</evidence>
<dbReference type="Gene3D" id="3.60.20.10">
    <property type="entry name" value="Glutamine Phosphoribosylpyrophosphate, subunit 1, domain 1"/>
    <property type="match status" value="1"/>
</dbReference>
<dbReference type="GO" id="GO:0005975">
    <property type="term" value="P:carbohydrate metabolic process"/>
    <property type="evidence" value="ECO:0007669"/>
    <property type="project" value="UniProtKB-UniRule"/>
</dbReference>
<feature type="initiator methionine" description="Removed" evidence="11">
    <location>
        <position position="1"/>
    </location>
</feature>
<evidence type="ECO:0000259" key="13">
    <source>
        <dbReference type="PROSITE" id="PS51464"/>
    </source>
</evidence>
<dbReference type="GO" id="GO:0006487">
    <property type="term" value="P:protein N-linked glycosylation"/>
    <property type="evidence" value="ECO:0007669"/>
    <property type="project" value="TreeGrafter"/>
</dbReference>
<dbReference type="SUPFAM" id="SSF56235">
    <property type="entry name" value="N-terminal nucleophile aminohydrolases (Ntn hydrolases)"/>
    <property type="match status" value="1"/>
</dbReference>
<keyword evidence="15" id="KW-1185">Reference proteome</keyword>
<dbReference type="STRING" id="867904.Metho_1849"/>
<dbReference type="GO" id="GO:0006002">
    <property type="term" value="P:fructose 6-phosphate metabolic process"/>
    <property type="evidence" value="ECO:0007669"/>
    <property type="project" value="TreeGrafter"/>
</dbReference>
<keyword evidence="8" id="KW-0677">Repeat</keyword>
<evidence type="ECO:0000313" key="14">
    <source>
        <dbReference type="EMBL" id="AGB50029.1"/>
    </source>
</evidence>
<protein>
    <recommendedName>
        <fullName evidence="4 11">Glutamine--fructose-6-phosphate aminotransferase [isomerizing]</fullName>
        <ecNumber evidence="3 11">2.6.1.16</ecNumber>
    </recommendedName>
    <alternativeName>
        <fullName evidence="11">D-fructose-6-phosphate amidotransferase</fullName>
    </alternativeName>
    <alternativeName>
        <fullName evidence="11">GFAT</fullName>
    </alternativeName>
    <alternativeName>
        <fullName evidence="11">Glucosamine-6-phosphate synthase</fullName>
    </alternativeName>
    <alternativeName>
        <fullName evidence="11">Hexosephosphate aminotransferase</fullName>
    </alternativeName>
    <alternativeName>
        <fullName evidence="11">L-glutamine--D-fructose-6-phosphate amidotransferase</fullName>
    </alternativeName>
</protein>
<dbReference type="GeneID" id="14406362"/>
<proteinExistence type="inferred from homology"/>
<dbReference type="Pfam" id="PF01380">
    <property type="entry name" value="SIS"/>
    <property type="match status" value="2"/>
</dbReference>
<dbReference type="GO" id="GO:0004360">
    <property type="term" value="F:glutamine-fructose-6-phosphate transaminase (isomerizing) activity"/>
    <property type="evidence" value="ECO:0007669"/>
    <property type="project" value="UniProtKB-UniRule"/>
</dbReference>
<dbReference type="OrthoDB" id="372195at2157"/>
<dbReference type="InterPro" id="IPR035490">
    <property type="entry name" value="GlmS/FrlB_SIS"/>
</dbReference>
<dbReference type="SUPFAM" id="SSF53697">
    <property type="entry name" value="SIS domain"/>
    <property type="match status" value="1"/>
</dbReference>
<evidence type="ECO:0000256" key="11">
    <source>
        <dbReference type="HAMAP-Rule" id="MF_00164"/>
    </source>
</evidence>
<dbReference type="Pfam" id="PF13522">
    <property type="entry name" value="GATase_6"/>
    <property type="match status" value="1"/>
</dbReference>
<name>L0L182_METHD</name>
<dbReference type="InterPro" id="IPR001347">
    <property type="entry name" value="SIS_dom"/>
</dbReference>
<keyword evidence="6 11" id="KW-0032">Aminotransferase</keyword>
<accession>L0L182</accession>
<evidence type="ECO:0000256" key="9">
    <source>
        <dbReference type="ARBA" id="ARBA00022962"/>
    </source>
</evidence>
<dbReference type="InterPro" id="IPR029055">
    <property type="entry name" value="Ntn_hydrolases_N"/>
</dbReference>
<dbReference type="InterPro" id="IPR035466">
    <property type="entry name" value="GlmS/AgaS_SIS"/>
</dbReference>
<comment type="subunit">
    <text evidence="11">Homodimer.</text>
</comment>
<dbReference type="GO" id="GO:0006047">
    <property type="term" value="P:UDP-N-acetylglucosamine metabolic process"/>
    <property type="evidence" value="ECO:0007669"/>
    <property type="project" value="TreeGrafter"/>
</dbReference>
<dbReference type="HAMAP" id="MF_00164">
    <property type="entry name" value="GlmS"/>
    <property type="match status" value="1"/>
</dbReference>
<dbReference type="Proteomes" id="UP000010866">
    <property type="component" value="Chromosome"/>
</dbReference>
<dbReference type="AlphaFoldDB" id="L0L182"/>
<evidence type="ECO:0000256" key="4">
    <source>
        <dbReference type="ARBA" id="ARBA00016090"/>
    </source>
</evidence>
<comment type="catalytic activity">
    <reaction evidence="1 11">
        <text>D-fructose 6-phosphate + L-glutamine = D-glucosamine 6-phosphate + L-glutamate</text>
        <dbReference type="Rhea" id="RHEA:13237"/>
        <dbReference type="ChEBI" id="CHEBI:29985"/>
        <dbReference type="ChEBI" id="CHEBI:58359"/>
        <dbReference type="ChEBI" id="CHEBI:58725"/>
        <dbReference type="ChEBI" id="CHEBI:61527"/>
        <dbReference type="EC" id="2.6.1.16"/>
    </reaction>
</comment>
<dbReference type="EC" id="2.6.1.16" evidence="3 11"/>
<dbReference type="RefSeq" id="WP_015325194.1">
    <property type="nucleotide sequence ID" value="NC_019977.1"/>
</dbReference>
<evidence type="ECO:0000256" key="6">
    <source>
        <dbReference type="ARBA" id="ARBA00022576"/>
    </source>
</evidence>